<keyword evidence="1" id="KW-0175">Coiled coil</keyword>
<reference evidence="2" key="1">
    <citation type="submission" date="2020-10" db="EMBL/GenBank/DDBJ databases">
        <title>Paenihalocynthiibacter styelae gen. nov., sp. nov., isolated from stalked sea squirt Styela clava.</title>
        <authorList>
            <person name="Kim Y.-O."/>
            <person name="Yoon J.-H."/>
        </authorList>
    </citation>
    <scope>NUCLEOTIDE SEQUENCE</scope>
    <source>
        <strain evidence="2">MYP1-1</strain>
    </source>
</reference>
<dbReference type="SUPFAM" id="SSF102829">
    <property type="entry name" value="Cell division protein ZapA-like"/>
    <property type="match status" value="1"/>
</dbReference>
<dbReference type="GO" id="GO:0051301">
    <property type="term" value="P:cell division"/>
    <property type="evidence" value="ECO:0007669"/>
    <property type="project" value="UniProtKB-KW"/>
</dbReference>
<dbReference type="RefSeq" id="WP_228847316.1">
    <property type="nucleotide sequence ID" value="NZ_JADCKQ010000001.1"/>
</dbReference>
<evidence type="ECO:0000313" key="2">
    <source>
        <dbReference type="EMBL" id="MBI1492394.1"/>
    </source>
</evidence>
<dbReference type="Proteomes" id="UP000640583">
    <property type="component" value="Unassembled WGS sequence"/>
</dbReference>
<protein>
    <submittedName>
        <fullName evidence="2">Cell division protein ZapA</fullName>
    </submittedName>
</protein>
<name>A0A8J7ISW0_9RHOB</name>
<keyword evidence="2" id="KW-0132">Cell division</keyword>
<proteinExistence type="predicted"/>
<sequence length="134" mass="14665">MPEVTIKIGERDFSVSCQDGEEHFLQSAAEMLNTEAQVLLKQIGRMPEERMLLMSGLMLADKTAGLEDKIGTLEKKLADQEQLLDEIRNQAPETPEPETVEVAVIPDIVTDTLESLAKRAEAIALEAETKAAGS</sequence>
<keyword evidence="3" id="KW-1185">Reference proteome</keyword>
<keyword evidence="2" id="KW-0131">Cell cycle</keyword>
<evidence type="ECO:0000256" key="1">
    <source>
        <dbReference type="SAM" id="Coils"/>
    </source>
</evidence>
<accession>A0A8J7ISW0</accession>
<dbReference type="EMBL" id="JADCKQ010000001">
    <property type="protein sequence ID" value="MBI1492394.1"/>
    <property type="molecule type" value="Genomic_DNA"/>
</dbReference>
<dbReference type="InterPro" id="IPR036192">
    <property type="entry name" value="Cell_div_ZapA-like_sf"/>
</dbReference>
<comment type="caution">
    <text evidence="2">The sequence shown here is derived from an EMBL/GenBank/DDBJ whole genome shotgun (WGS) entry which is preliminary data.</text>
</comment>
<organism evidence="2 3">
    <name type="scientific">Halocynthiibacter styelae</name>
    <dbReference type="NCBI Taxonomy" id="2761955"/>
    <lineage>
        <taxon>Bacteria</taxon>
        <taxon>Pseudomonadati</taxon>
        <taxon>Pseudomonadota</taxon>
        <taxon>Alphaproteobacteria</taxon>
        <taxon>Rhodobacterales</taxon>
        <taxon>Paracoccaceae</taxon>
        <taxon>Halocynthiibacter</taxon>
    </lineage>
</organism>
<evidence type="ECO:0000313" key="3">
    <source>
        <dbReference type="Proteomes" id="UP000640583"/>
    </source>
</evidence>
<dbReference type="InterPro" id="IPR007838">
    <property type="entry name" value="Cell_div_ZapA-like"/>
</dbReference>
<dbReference type="Gene3D" id="3.30.160.880">
    <property type="entry name" value="Cell division protein ZapA protomer, N-terminal domain"/>
    <property type="match status" value="1"/>
</dbReference>
<gene>
    <name evidence="2" type="ORF">H1D41_01945</name>
</gene>
<dbReference type="AlphaFoldDB" id="A0A8J7ISW0"/>
<dbReference type="InterPro" id="IPR042233">
    <property type="entry name" value="Cell_div_ZapA_N"/>
</dbReference>
<feature type="coiled-coil region" evidence="1">
    <location>
        <begin position="63"/>
        <end position="90"/>
    </location>
</feature>
<dbReference type="Pfam" id="PF05164">
    <property type="entry name" value="ZapA"/>
    <property type="match status" value="1"/>
</dbReference>